<evidence type="ECO:0000313" key="3">
    <source>
        <dbReference type="Proteomes" id="UP001165342"/>
    </source>
</evidence>
<dbReference type="RefSeq" id="WP_249830571.1">
    <property type="nucleotide sequence ID" value="NZ_JAMGBE010000001.1"/>
</dbReference>
<protein>
    <submittedName>
        <fullName evidence="2">SCP2 sterol-binding domain-containing protein</fullName>
    </submittedName>
</protein>
<keyword evidence="3" id="KW-1185">Reference proteome</keyword>
<dbReference type="EMBL" id="JAMGBE010000001">
    <property type="protein sequence ID" value="MCL6729087.1"/>
    <property type="molecule type" value="Genomic_DNA"/>
</dbReference>
<reference evidence="2" key="1">
    <citation type="submission" date="2022-05" db="EMBL/GenBank/DDBJ databases">
        <authorList>
            <person name="Jo J.-H."/>
            <person name="Im W.-T."/>
        </authorList>
    </citation>
    <scope>NUCLEOTIDE SEQUENCE</scope>
    <source>
        <strain evidence="2">SE220</strain>
    </source>
</reference>
<dbReference type="InterPro" id="IPR036527">
    <property type="entry name" value="SCP2_sterol-bd_dom_sf"/>
</dbReference>
<comment type="caution">
    <text evidence="2">The sequence shown here is derived from an EMBL/GenBank/DDBJ whole genome shotgun (WGS) entry which is preliminary data.</text>
</comment>
<dbReference type="SUPFAM" id="SSF55718">
    <property type="entry name" value="SCP-like"/>
    <property type="match status" value="1"/>
</dbReference>
<dbReference type="InterPro" id="IPR003033">
    <property type="entry name" value="SCP2_sterol-bd_dom"/>
</dbReference>
<dbReference type="Proteomes" id="UP001165342">
    <property type="component" value="Unassembled WGS sequence"/>
</dbReference>
<dbReference type="PANTHER" id="PTHR10094:SF25">
    <property type="entry name" value="SCP2 STEROL-BINDING DOMAIN-CONTAINING PROTEIN 1"/>
    <property type="match status" value="1"/>
</dbReference>
<dbReference type="Pfam" id="PF02036">
    <property type="entry name" value="SCP2"/>
    <property type="match status" value="1"/>
</dbReference>
<organism evidence="2 3">
    <name type="scientific">Sphingomonas hankyongi</name>
    <dbReference type="NCBI Taxonomy" id="2908209"/>
    <lineage>
        <taxon>Bacteria</taxon>
        <taxon>Pseudomonadati</taxon>
        <taxon>Pseudomonadota</taxon>
        <taxon>Alphaproteobacteria</taxon>
        <taxon>Sphingomonadales</taxon>
        <taxon>Sphingomonadaceae</taxon>
        <taxon>Sphingomonas</taxon>
    </lineage>
</organism>
<accession>A0ABT0RZW7</accession>
<evidence type="ECO:0000259" key="1">
    <source>
        <dbReference type="Pfam" id="PF02036"/>
    </source>
</evidence>
<sequence length="103" mass="11086">MTKQELVQRMQEGQAWVPGKRVKIDFGGGEGAILLDGISNQVSDIASDANAADTTIKVSWDDWQQLSAGQLDGMTAFMMGKLKVEGDMSNAMQLQGVLAKLRG</sequence>
<evidence type="ECO:0000313" key="2">
    <source>
        <dbReference type="EMBL" id="MCL6729087.1"/>
    </source>
</evidence>
<gene>
    <name evidence="2" type="ORF">LZ538_03325</name>
</gene>
<feature type="domain" description="SCP2" evidence="1">
    <location>
        <begin position="18"/>
        <end position="98"/>
    </location>
</feature>
<name>A0ABT0RZW7_9SPHN</name>
<dbReference type="PANTHER" id="PTHR10094">
    <property type="entry name" value="STEROL CARRIER PROTEIN 2 SCP-2 FAMILY PROTEIN"/>
    <property type="match status" value="1"/>
</dbReference>
<proteinExistence type="predicted"/>
<dbReference type="Gene3D" id="3.30.1050.10">
    <property type="entry name" value="SCP2 sterol-binding domain"/>
    <property type="match status" value="1"/>
</dbReference>